<dbReference type="OrthoDB" id="21557at2759"/>
<accession>K5UFN6</accession>
<feature type="region of interest" description="Disordered" evidence="1">
    <location>
        <begin position="58"/>
        <end position="87"/>
    </location>
</feature>
<feature type="compositionally biased region" description="Polar residues" evidence="1">
    <location>
        <begin position="61"/>
        <end position="73"/>
    </location>
</feature>
<evidence type="ECO:0000256" key="1">
    <source>
        <dbReference type="SAM" id="MobiDB-lite"/>
    </source>
</evidence>
<keyword evidence="3" id="KW-1185">Reference proteome</keyword>
<gene>
    <name evidence="2" type="ORF">PHACADRAFT_214878</name>
</gene>
<sequence length="182" mass="20331">MAPKRERDEALNEFSNRIFSSMLEELLMDVVLQSHQEIARSKSVCEICHTRCNAVHVPGPSNGSASGTTQPSPDSARPLDGSPAGTDTPTGNIYFDCSVCKRQVRALALKPTVADSSVDRVQSLRSTSKWLHGLRKLEERCSTECVQQSEIVRCRVTVCQLRSWLRFRREQVAIEEQVQVEG</sequence>
<dbReference type="GeneID" id="18913613"/>
<reference evidence="2 3" key="1">
    <citation type="journal article" date="2012" name="BMC Genomics">
        <title>Comparative genomics of the white-rot fungi, Phanerochaete carnosa and P. chrysosporium, to elucidate the genetic basis of the distinct wood types they colonize.</title>
        <authorList>
            <person name="Suzuki H."/>
            <person name="MacDonald J."/>
            <person name="Syed K."/>
            <person name="Salamov A."/>
            <person name="Hori C."/>
            <person name="Aerts A."/>
            <person name="Henrissat B."/>
            <person name="Wiebenga A."/>
            <person name="vanKuyk P.A."/>
            <person name="Barry K."/>
            <person name="Lindquist E."/>
            <person name="LaButti K."/>
            <person name="Lapidus A."/>
            <person name="Lucas S."/>
            <person name="Coutinho P."/>
            <person name="Gong Y."/>
            <person name="Samejima M."/>
            <person name="Mahadevan R."/>
            <person name="Abou-Zaid M."/>
            <person name="de Vries R.P."/>
            <person name="Igarashi K."/>
            <person name="Yadav J.S."/>
            <person name="Grigoriev I.V."/>
            <person name="Master E.R."/>
        </authorList>
    </citation>
    <scope>NUCLEOTIDE SEQUENCE [LARGE SCALE GENOMIC DNA]</scope>
    <source>
        <strain evidence="2 3">HHB-10118-sp</strain>
    </source>
</reference>
<proteinExistence type="predicted"/>
<dbReference type="Proteomes" id="UP000008370">
    <property type="component" value="Unassembled WGS sequence"/>
</dbReference>
<evidence type="ECO:0000313" key="3">
    <source>
        <dbReference type="Proteomes" id="UP000008370"/>
    </source>
</evidence>
<dbReference type="EMBL" id="JH931240">
    <property type="protein sequence ID" value="EKM48266.1"/>
    <property type="molecule type" value="Genomic_DNA"/>
</dbReference>
<dbReference type="HOGENOM" id="CLU_1482500_0_0_1"/>
<organism evidence="2 3">
    <name type="scientific">Phanerochaete carnosa (strain HHB-10118-sp)</name>
    <name type="common">White-rot fungus</name>
    <name type="synonym">Peniophora carnosa</name>
    <dbReference type="NCBI Taxonomy" id="650164"/>
    <lineage>
        <taxon>Eukaryota</taxon>
        <taxon>Fungi</taxon>
        <taxon>Dikarya</taxon>
        <taxon>Basidiomycota</taxon>
        <taxon>Agaricomycotina</taxon>
        <taxon>Agaricomycetes</taxon>
        <taxon>Polyporales</taxon>
        <taxon>Phanerochaetaceae</taxon>
        <taxon>Phanerochaete</taxon>
    </lineage>
</organism>
<dbReference type="RefSeq" id="XP_007403183.1">
    <property type="nucleotide sequence ID" value="XM_007403121.1"/>
</dbReference>
<name>K5UFN6_PHACS</name>
<dbReference type="InParanoid" id="K5UFN6"/>
<evidence type="ECO:0000313" key="2">
    <source>
        <dbReference type="EMBL" id="EKM48266.1"/>
    </source>
</evidence>
<dbReference type="KEGG" id="pco:PHACADRAFT_214878"/>
<protein>
    <submittedName>
        <fullName evidence="2">Uncharacterized protein</fullName>
    </submittedName>
</protein>
<dbReference type="AlphaFoldDB" id="K5UFN6"/>